<feature type="non-terminal residue" evidence="2">
    <location>
        <position position="1"/>
    </location>
</feature>
<keyword evidence="1" id="KW-1133">Transmembrane helix</keyword>
<name>A0AAE0LN49_9PEZI</name>
<dbReference type="AlphaFoldDB" id="A0AAE0LN49"/>
<proteinExistence type="predicted"/>
<feature type="transmembrane region" description="Helical" evidence="1">
    <location>
        <begin position="41"/>
        <end position="60"/>
    </location>
</feature>
<feature type="transmembrane region" description="Helical" evidence="1">
    <location>
        <begin position="12"/>
        <end position="35"/>
    </location>
</feature>
<dbReference type="RefSeq" id="XP_062654756.1">
    <property type="nucleotide sequence ID" value="XM_062808257.1"/>
</dbReference>
<gene>
    <name evidence="2" type="ORF">B0H64DRAFT_478546</name>
</gene>
<dbReference type="Proteomes" id="UP001278766">
    <property type="component" value="Unassembled WGS sequence"/>
</dbReference>
<reference evidence="2" key="1">
    <citation type="journal article" date="2023" name="Mol. Phylogenet. Evol.">
        <title>Genome-scale phylogeny and comparative genomics of the fungal order Sordariales.</title>
        <authorList>
            <person name="Hensen N."/>
            <person name="Bonometti L."/>
            <person name="Westerberg I."/>
            <person name="Brannstrom I.O."/>
            <person name="Guillou S."/>
            <person name="Cros-Aarteil S."/>
            <person name="Calhoun S."/>
            <person name="Haridas S."/>
            <person name="Kuo A."/>
            <person name="Mondo S."/>
            <person name="Pangilinan J."/>
            <person name="Riley R."/>
            <person name="LaButti K."/>
            <person name="Andreopoulos B."/>
            <person name="Lipzen A."/>
            <person name="Chen C."/>
            <person name="Yan M."/>
            <person name="Daum C."/>
            <person name="Ng V."/>
            <person name="Clum A."/>
            <person name="Steindorff A."/>
            <person name="Ohm R.A."/>
            <person name="Martin F."/>
            <person name="Silar P."/>
            <person name="Natvig D.O."/>
            <person name="Lalanne C."/>
            <person name="Gautier V."/>
            <person name="Ament-Velasquez S.L."/>
            <person name="Kruys A."/>
            <person name="Hutchinson M.I."/>
            <person name="Powell A.J."/>
            <person name="Barry K."/>
            <person name="Miller A.N."/>
            <person name="Grigoriev I.V."/>
            <person name="Debuchy R."/>
            <person name="Gladieux P."/>
            <person name="Hiltunen Thoren M."/>
            <person name="Johannesson H."/>
        </authorList>
    </citation>
    <scope>NUCLEOTIDE SEQUENCE</scope>
    <source>
        <strain evidence="2">CBS 168.71</strain>
    </source>
</reference>
<dbReference type="EMBL" id="JAUEPN010000010">
    <property type="protein sequence ID" value="KAK3291242.1"/>
    <property type="molecule type" value="Genomic_DNA"/>
</dbReference>
<comment type="caution">
    <text evidence="2">The sequence shown here is derived from an EMBL/GenBank/DDBJ whole genome shotgun (WGS) entry which is preliminary data.</text>
</comment>
<protein>
    <submittedName>
        <fullName evidence="2">Uncharacterized protein</fullName>
    </submittedName>
</protein>
<organism evidence="2 3">
    <name type="scientific">Chaetomium fimeti</name>
    <dbReference type="NCBI Taxonomy" id="1854472"/>
    <lineage>
        <taxon>Eukaryota</taxon>
        <taxon>Fungi</taxon>
        <taxon>Dikarya</taxon>
        <taxon>Ascomycota</taxon>
        <taxon>Pezizomycotina</taxon>
        <taxon>Sordariomycetes</taxon>
        <taxon>Sordariomycetidae</taxon>
        <taxon>Sordariales</taxon>
        <taxon>Chaetomiaceae</taxon>
        <taxon>Chaetomium</taxon>
    </lineage>
</organism>
<dbReference type="GeneID" id="87845205"/>
<accession>A0AAE0LN49</accession>
<reference evidence="2" key="2">
    <citation type="submission" date="2023-06" db="EMBL/GenBank/DDBJ databases">
        <authorList>
            <consortium name="Lawrence Berkeley National Laboratory"/>
            <person name="Haridas S."/>
            <person name="Hensen N."/>
            <person name="Bonometti L."/>
            <person name="Westerberg I."/>
            <person name="Brannstrom I.O."/>
            <person name="Guillou S."/>
            <person name="Cros-Aarteil S."/>
            <person name="Calhoun S."/>
            <person name="Kuo A."/>
            <person name="Mondo S."/>
            <person name="Pangilinan J."/>
            <person name="Riley R."/>
            <person name="Labutti K."/>
            <person name="Andreopoulos B."/>
            <person name="Lipzen A."/>
            <person name="Chen C."/>
            <person name="Yanf M."/>
            <person name="Daum C."/>
            <person name="Ng V."/>
            <person name="Clum A."/>
            <person name="Steindorff A."/>
            <person name="Ohm R."/>
            <person name="Martin F."/>
            <person name="Silar P."/>
            <person name="Natvig D."/>
            <person name="Lalanne C."/>
            <person name="Gautier V."/>
            <person name="Ament-Velasquez S.L."/>
            <person name="Kruys A."/>
            <person name="Hutchinson M.I."/>
            <person name="Powell A.J."/>
            <person name="Barry K."/>
            <person name="Miller A.N."/>
            <person name="Grigoriev I.V."/>
            <person name="Debuchy R."/>
            <person name="Gladieux P."/>
            <person name="Thoren M.H."/>
            <person name="Johannesson H."/>
        </authorList>
    </citation>
    <scope>NUCLEOTIDE SEQUENCE</scope>
    <source>
        <strain evidence="2">CBS 168.71</strain>
    </source>
</reference>
<evidence type="ECO:0000313" key="3">
    <source>
        <dbReference type="Proteomes" id="UP001278766"/>
    </source>
</evidence>
<evidence type="ECO:0000256" key="1">
    <source>
        <dbReference type="SAM" id="Phobius"/>
    </source>
</evidence>
<keyword evidence="1" id="KW-0812">Transmembrane</keyword>
<keyword evidence="1" id="KW-0472">Membrane</keyword>
<sequence length="67" mass="6885">GVLGASPTQSGVNLFPTVISDVLAAFIGAVIVTQLGWWNPFLLLAEVCVCLCGGFLTTICPDVPAAH</sequence>
<evidence type="ECO:0000313" key="2">
    <source>
        <dbReference type="EMBL" id="KAK3291242.1"/>
    </source>
</evidence>
<keyword evidence="3" id="KW-1185">Reference proteome</keyword>